<comment type="caution">
    <text evidence="8">The sequence shown here is derived from an EMBL/GenBank/DDBJ whole genome shotgun (WGS) entry which is preliminary data.</text>
</comment>
<keyword evidence="3 7" id="KW-0813">Transport</keyword>
<evidence type="ECO:0000313" key="9">
    <source>
        <dbReference type="Proteomes" id="UP000188354"/>
    </source>
</evidence>
<comment type="similarity">
    <text evidence="2 7">Belongs to the purine permeases (TC 2.A.7.14) family.</text>
</comment>
<dbReference type="PANTHER" id="PTHR31376:SF1">
    <property type="entry name" value="PURINE PERMEASE 2"/>
    <property type="match status" value="1"/>
</dbReference>
<dbReference type="STRING" id="3871.A0A394DHT5"/>
<proteinExistence type="inferred from homology"/>
<evidence type="ECO:0000256" key="1">
    <source>
        <dbReference type="ARBA" id="ARBA00004141"/>
    </source>
</evidence>
<comment type="subcellular location">
    <subcellularLocation>
        <location evidence="1 7">Membrane</location>
        <topology evidence="1 7">Multi-pass membrane protein</topology>
    </subcellularLocation>
</comment>
<feature type="transmembrane region" description="Helical" evidence="7">
    <location>
        <begin position="12"/>
        <end position="35"/>
    </location>
</feature>
<evidence type="ECO:0000256" key="2">
    <source>
        <dbReference type="ARBA" id="ARBA00006213"/>
    </source>
</evidence>
<keyword evidence="5 7" id="KW-1133">Transmembrane helix</keyword>
<reference evidence="8 9" key="1">
    <citation type="journal article" date="2017" name="Plant Biotechnol. J.">
        <title>A comprehensive draft genome sequence for lupin (Lupinus angustifolius), an emerging health food: insights into plant-microbe interactions and legume evolution.</title>
        <authorList>
            <person name="Hane J.K."/>
            <person name="Ming Y."/>
            <person name="Kamphuis L.G."/>
            <person name="Nelson M.N."/>
            <person name="Garg G."/>
            <person name="Atkins C.A."/>
            <person name="Bayer P.E."/>
            <person name="Bravo A."/>
            <person name="Bringans S."/>
            <person name="Cannon S."/>
            <person name="Edwards D."/>
            <person name="Foley R."/>
            <person name="Gao L.L."/>
            <person name="Harrison M.J."/>
            <person name="Huang W."/>
            <person name="Hurgobin B."/>
            <person name="Li S."/>
            <person name="Liu C.W."/>
            <person name="McGrath A."/>
            <person name="Morahan G."/>
            <person name="Murray J."/>
            <person name="Weller J."/>
            <person name="Jian J."/>
            <person name="Singh K.B."/>
        </authorList>
    </citation>
    <scope>NUCLEOTIDE SEQUENCE [LARGE SCALE GENOMIC DNA]</scope>
    <source>
        <strain evidence="9">cv. Tanjil</strain>
        <tissue evidence="8">Whole plant</tissue>
    </source>
</reference>
<evidence type="ECO:0000256" key="3">
    <source>
        <dbReference type="ARBA" id="ARBA00022448"/>
    </source>
</evidence>
<dbReference type="GO" id="GO:0015211">
    <property type="term" value="F:purine nucleoside transmembrane transporter activity"/>
    <property type="evidence" value="ECO:0007669"/>
    <property type="project" value="UniProtKB-UniRule"/>
</dbReference>
<dbReference type="Pfam" id="PF16913">
    <property type="entry name" value="PUNUT"/>
    <property type="match status" value="1"/>
</dbReference>
<feature type="transmembrane region" description="Helical" evidence="7">
    <location>
        <begin position="176"/>
        <end position="202"/>
    </location>
</feature>
<feature type="transmembrane region" description="Helical" evidence="7">
    <location>
        <begin position="144"/>
        <end position="164"/>
    </location>
</feature>
<evidence type="ECO:0000256" key="4">
    <source>
        <dbReference type="ARBA" id="ARBA00022692"/>
    </source>
</evidence>
<dbReference type="PANTHER" id="PTHR31376">
    <property type="entry name" value="OS09G0467300 PROTEIN-RELATED"/>
    <property type="match status" value="1"/>
</dbReference>
<feature type="transmembrane region" description="Helical" evidence="7">
    <location>
        <begin position="278"/>
        <end position="297"/>
    </location>
</feature>
<name>A0A394DHT5_LUPAN</name>
<feature type="transmembrane region" description="Helical" evidence="7">
    <location>
        <begin position="83"/>
        <end position="105"/>
    </location>
</feature>
<organism evidence="8 9">
    <name type="scientific">Lupinus angustifolius</name>
    <name type="common">Narrow-leaved blue lupine</name>
    <dbReference type="NCBI Taxonomy" id="3871"/>
    <lineage>
        <taxon>Eukaryota</taxon>
        <taxon>Viridiplantae</taxon>
        <taxon>Streptophyta</taxon>
        <taxon>Embryophyta</taxon>
        <taxon>Tracheophyta</taxon>
        <taxon>Spermatophyta</taxon>
        <taxon>Magnoliopsida</taxon>
        <taxon>eudicotyledons</taxon>
        <taxon>Gunneridae</taxon>
        <taxon>Pentapetalae</taxon>
        <taxon>rosids</taxon>
        <taxon>fabids</taxon>
        <taxon>Fabales</taxon>
        <taxon>Fabaceae</taxon>
        <taxon>Papilionoideae</taxon>
        <taxon>50 kb inversion clade</taxon>
        <taxon>genistoids sensu lato</taxon>
        <taxon>core genistoids</taxon>
        <taxon>Genisteae</taxon>
        <taxon>Lupinus</taxon>
    </lineage>
</organism>
<keyword evidence="9" id="KW-1185">Reference proteome</keyword>
<dbReference type="GO" id="GO:0005345">
    <property type="term" value="F:purine nucleobase transmembrane transporter activity"/>
    <property type="evidence" value="ECO:0007669"/>
    <property type="project" value="UniProtKB-UniRule"/>
</dbReference>
<feature type="transmembrane region" description="Helical" evidence="7">
    <location>
        <begin position="251"/>
        <end position="272"/>
    </location>
</feature>
<protein>
    <recommendedName>
        <fullName evidence="7">Probable purine permease</fullName>
    </recommendedName>
</protein>
<sequence>MRLYFIHGGSRIWLSSFLQTIGFPILLLPLFIFYIHNRNTNTENKKPKIVSIEPRLFVAAAIIGVLTGVGCFLYSYASARLPVSTSSLIASTQLAFCAVFAFFLVKQKFTAYSVNSVVLLIVAAGILALRGSGDRPAGESTKQYAMGFLMMSISSALNGSILPLTELVYKKTKHAITYSLILEIQLVSCLFATLFSMTGMIVNHDFKEISREAQQFGLGETNYYVVLVASAIISQIFYLGAVGVIFSASSLLSGIMISMLLPVTEVLAVIFYKENFQAEKGVSLFLSLWGFVSYFYGEFKQAKEMKKVTITETELPQYHCDNTNP</sequence>
<dbReference type="EMBL" id="MLAU01004433">
    <property type="protein sequence ID" value="OIW19921.1"/>
    <property type="molecule type" value="Genomic_DNA"/>
</dbReference>
<gene>
    <name evidence="8" type="ORF">TanjilG_30835</name>
</gene>
<dbReference type="SUPFAM" id="SSF103481">
    <property type="entry name" value="Multidrug resistance efflux transporter EmrE"/>
    <property type="match status" value="1"/>
</dbReference>
<dbReference type="GO" id="GO:0016020">
    <property type="term" value="C:membrane"/>
    <property type="evidence" value="ECO:0007669"/>
    <property type="project" value="UniProtKB-SubCell"/>
</dbReference>
<feature type="transmembrane region" description="Helical" evidence="7">
    <location>
        <begin position="112"/>
        <end position="132"/>
    </location>
</feature>
<feature type="transmembrane region" description="Helical" evidence="7">
    <location>
        <begin position="222"/>
        <end position="244"/>
    </location>
</feature>
<dbReference type="Gramene" id="OIW19921">
    <property type="protein sequence ID" value="OIW19921"/>
    <property type="gene ID" value="TanjilG_30835"/>
</dbReference>
<dbReference type="Proteomes" id="UP000188354">
    <property type="component" value="Unassembled WGS sequence"/>
</dbReference>
<evidence type="ECO:0000256" key="6">
    <source>
        <dbReference type="ARBA" id="ARBA00023136"/>
    </source>
</evidence>
<evidence type="ECO:0000313" key="8">
    <source>
        <dbReference type="EMBL" id="OIW19921.1"/>
    </source>
</evidence>
<accession>A0A394DHT5</accession>
<dbReference type="InterPro" id="IPR030182">
    <property type="entry name" value="PUP_plant"/>
</dbReference>
<dbReference type="InterPro" id="IPR037185">
    <property type="entry name" value="EmrE-like"/>
</dbReference>
<comment type="caution">
    <text evidence="7">Lacks conserved residue(s) required for the propagation of feature annotation.</text>
</comment>
<keyword evidence="4 7" id="KW-0812">Transmembrane</keyword>
<evidence type="ECO:0000256" key="7">
    <source>
        <dbReference type="RuleBase" id="RU368015"/>
    </source>
</evidence>
<dbReference type="AlphaFoldDB" id="A0A394DHT5"/>
<evidence type="ECO:0000256" key="5">
    <source>
        <dbReference type="ARBA" id="ARBA00022989"/>
    </source>
</evidence>
<keyword evidence="6 7" id="KW-0472">Membrane</keyword>
<feature type="transmembrane region" description="Helical" evidence="7">
    <location>
        <begin position="56"/>
        <end position="77"/>
    </location>
</feature>